<dbReference type="InterPro" id="IPR000504">
    <property type="entry name" value="RRM_dom"/>
</dbReference>
<dbReference type="InterPro" id="IPR052462">
    <property type="entry name" value="SLIRP/GR-RBP-like"/>
</dbReference>
<dbReference type="SMART" id="SM00360">
    <property type="entry name" value="RRM"/>
    <property type="match status" value="1"/>
</dbReference>
<feature type="domain" description="RRM" evidence="3">
    <location>
        <begin position="139"/>
        <end position="217"/>
    </location>
</feature>
<evidence type="ECO:0000256" key="2">
    <source>
        <dbReference type="PROSITE-ProRule" id="PRU00176"/>
    </source>
</evidence>
<dbReference type="Proteomes" id="UP001281410">
    <property type="component" value="Unassembled WGS sequence"/>
</dbReference>
<dbReference type="GO" id="GO:0003723">
    <property type="term" value="F:RNA binding"/>
    <property type="evidence" value="ECO:0007669"/>
    <property type="project" value="UniProtKB-UniRule"/>
</dbReference>
<keyword evidence="5" id="KW-1185">Reference proteome</keyword>
<gene>
    <name evidence="4" type="ORF">Dsin_020756</name>
</gene>
<organism evidence="4 5">
    <name type="scientific">Dipteronia sinensis</name>
    <dbReference type="NCBI Taxonomy" id="43782"/>
    <lineage>
        <taxon>Eukaryota</taxon>
        <taxon>Viridiplantae</taxon>
        <taxon>Streptophyta</taxon>
        <taxon>Embryophyta</taxon>
        <taxon>Tracheophyta</taxon>
        <taxon>Spermatophyta</taxon>
        <taxon>Magnoliopsida</taxon>
        <taxon>eudicotyledons</taxon>
        <taxon>Gunneridae</taxon>
        <taxon>Pentapetalae</taxon>
        <taxon>rosids</taxon>
        <taxon>malvids</taxon>
        <taxon>Sapindales</taxon>
        <taxon>Sapindaceae</taxon>
        <taxon>Hippocastanoideae</taxon>
        <taxon>Acereae</taxon>
        <taxon>Dipteronia</taxon>
    </lineage>
</organism>
<dbReference type="Gene3D" id="3.30.70.330">
    <property type="match status" value="1"/>
</dbReference>
<dbReference type="PANTHER" id="PTHR48027">
    <property type="entry name" value="HETEROGENEOUS NUCLEAR RIBONUCLEOPROTEIN 87F-RELATED"/>
    <property type="match status" value="1"/>
</dbReference>
<dbReference type="SUPFAM" id="SSF54928">
    <property type="entry name" value="RNA-binding domain, RBD"/>
    <property type="match status" value="1"/>
</dbReference>
<protein>
    <recommendedName>
        <fullName evidence="3">RRM domain-containing protein</fullName>
    </recommendedName>
</protein>
<evidence type="ECO:0000256" key="1">
    <source>
        <dbReference type="ARBA" id="ARBA00022884"/>
    </source>
</evidence>
<dbReference type="Gene3D" id="1.10.510.10">
    <property type="entry name" value="Transferase(Phosphotransferase) domain 1"/>
    <property type="match status" value="1"/>
</dbReference>
<dbReference type="EMBL" id="JANJYJ010000006">
    <property type="protein sequence ID" value="KAK3206710.1"/>
    <property type="molecule type" value="Genomic_DNA"/>
</dbReference>
<accession>A0AAE0E3Z4</accession>
<keyword evidence="1 2" id="KW-0694">RNA-binding</keyword>
<comment type="caution">
    <text evidence="4">The sequence shown here is derived from an EMBL/GenBank/DDBJ whole genome shotgun (WGS) entry which is preliminary data.</text>
</comment>
<reference evidence="4" key="1">
    <citation type="journal article" date="2023" name="Plant J.">
        <title>Genome sequences and population genomics provide insights into the demographic history, inbreeding, and mutation load of two 'living fossil' tree species of Dipteronia.</title>
        <authorList>
            <person name="Feng Y."/>
            <person name="Comes H.P."/>
            <person name="Chen J."/>
            <person name="Zhu S."/>
            <person name="Lu R."/>
            <person name="Zhang X."/>
            <person name="Li P."/>
            <person name="Qiu J."/>
            <person name="Olsen K.M."/>
            <person name="Qiu Y."/>
        </authorList>
    </citation>
    <scope>NUCLEOTIDE SEQUENCE</scope>
    <source>
        <strain evidence="4">NBL</strain>
    </source>
</reference>
<dbReference type="PROSITE" id="PS50102">
    <property type="entry name" value="RRM"/>
    <property type="match status" value="1"/>
</dbReference>
<dbReference type="InterPro" id="IPR012677">
    <property type="entry name" value="Nucleotide-bd_a/b_plait_sf"/>
</dbReference>
<name>A0AAE0E3Z4_9ROSI</name>
<dbReference type="AlphaFoldDB" id="A0AAE0E3Z4"/>
<evidence type="ECO:0000313" key="5">
    <source>
        <dbReference type="Proteomes" id="UP001281410"/>
    </source>
</evidence>
<proteinExistence type="predicted"/>
<evidence type="ECO:0000313" key="4">
    <source>
        <dbReference type="EMBL" id="KAK3206710.1"/>
    </source>
</evidence>
<evidence type="ECO:0000259" key="3">
    <source>
        <dbReference type="PROSITE" id="PS50102"/>
    </source>
</evidence>
<dbReference type="Pfam" id="PF00076">
    <property type="entry name" value="RRM_1"/>
    <property type="match status" value="1"/>
</dbReference>
<dbReference type="InterPro" id="IPR035979">
    <property type="entry name" value="RBD_domain_sf"/>
</dbReference>
<sequence length="258" mass="28575">MDPMLEDKFDKEEADKMIRVALLCSNADRALRPTMSEVVSMLESQTIVREVASDPGIYGDDLRIKQLKGYCSSGSSAPNLSSERIGVGSSTTLAHGTKWIQFWKRLGKISSRKQTWYACEAERASANGIYAQLCQPHVVKTFCWRTSYTTDDHSLKEAFPSFGEVVEARIVSDRDTWRSRGFGFVNFSSEDSAQTAMSAMDGQELNGRSIRVNFANERPSGPRSSGGGGYRGNRGGYGITMKEVAIKHINVIFMSLIL</sequence>